<organism evidence="10 11">
    <name type="scientific">Romanomermis culicivorax</name>
    <name type="common">Nematode worm</name>
    <dbReference type="NCBI Taxonomy" id="13658"/>
    <lineage>
        <taxon>Eukaryota</taxon>
        <taxon>Metazoa</taxon>
        <taxon>Ecdysozoa</taxon>
        <taxon>Nematoda</taxon>
        <taxon>Enoplea</taxon>
        <taxon>Dorylaimia</taxon>
        <taxon>Mermithida</taxon>
        <taxon>Mermithoidea</taxon>
        <taxon>Mermithidae</taxon>
        <taxon>Romanomermis</taxon>
    </lineage>
</organism>
<dbReference type="Proteomes" id="UP000887565">
    <property type="component" value="Unplaced"/>
</dbReference>
<evidence type="ECO:0000256" key="5">
    <source>
        <dbReference type="ARBA" id="ARBA00022679"/>
    </source>
</evidence>
<keyword evidence="10" id="KW-1185">Reference proteome</keyword>
<reference evidence="11" key="1">
    <citation type="submission" date="2022-11" db="UniProtKB">
        <authorList>
            <consortium name="WormBaseParasite"/>
        </authorList>
    </citation>
    <scope>IDENTIFICATION</scope>
</reference>
<dbReference type="GO" id="GO:0005658">
    <property type="term" value="C:alpha DNA polymerase:primase complex"/>
    <property type="evidence" value="ECO:0007669"/>
    <property type="project" value="UniProtKB-ARBA"/>
</dbReference>
<evidence type="ECO:0000313" key="11">
    <source>
        <dbReference type="WBParaSite" id="nRc.2.0.1.t28146-RA"/>
    </source>
</evidence>
<protein>
    <recommendedName>
        <fullName evidence="2">DNA primase small subunit</fullName>
    </recommendedName>
</protein>
<keyword evidence="7" id="KW-0235">DNA replication</keyword>
<evidence type="ECO:0000256" key="8">
    <source>
        <dbReference type="ARBA" id="ARBA00022723"/>
    </source>
</evidence>
<sequence>MLGNNAYFQKREFAFILPDDIYLRYRSFNDPLEFERDLIKTAPEKVDIGAVYNYKPKEDRHKKDLTAVERELVFDIDMTDYDDVRTCCKGAGLCRKCWLFMVVAIKIVDAALEEDFGFKERLWIFSGRRGVHCWVSDALARKLSSSARSAIIEYLTVSSAGERSKTVEFKSRTIHHSIKRACRLLDKYFPKMVAQQGWLDNAENVDKMLSLITNAGLKAFIPI</sequence>
<accession>A0A915JQG1</accession>
<name>A0A915JQG1_ROMCU</name>
<dbReference type="SUPFAM" id="SSF56747">
    <property type="entry name" value="Prim-pol domain"/>
    <property type="match status" value="1"/>
</dbReference>
<dbReference type="PANTHER" id="PTHR10536">
    <property type="entry name" value="DNA PRIMASE SMALL SUBUNIT"/>
    <property type="match status" value="1"/>
</dbReference>
<evidence type="ECO:0000256" key="3">
    <source>
        <dbReference type="ARBA" id="ARBA00022478"/>
    </source>
</evidence>
<keyword evidence="6" id="KW-0548">Nucleotidyltransferase</keyword>
<evidence type="ECO:0000256" key="9">
    <source>
        <dbReference type="ARBA" id="ARBA00023163"/>
    </source>
</evidence>
<evidence type="ECO:0000256" key="6">
    <source>
        <dbReference type="ARBA" id="ARBA00022695"/>
    </source>
</evidence>
<dbReference type="OMA" id="IDIVEDH"/>
<dbReference type="GO" id="GO:0046872">
    <property type="term" value="F:metal ion binding"/>
    <property type="evidence" value="ECO:0007669"/>
    <property type="project" value="UniProtKB-KW"/>
</dbReference>
<keyword evidence="5" id="KW-0808">Transferase</keyword>
<dbReference type="GO" id="GO:0003899">
    <property type="term" value="F:DNA-directed RNA polymerase activity"/>
    <property type="evidence" value="ECO:0007669"/>
    <property type="project" value="InterPro"/>
</dbReference>
<dbReference type="NCBIfam" id="TIGR00335">
    <property type="entry name" value="primase_sml"/>
    <property type="match status" value="1"/>
</dbReference>
<comment type="similarity">
    <text evidence="1">Belongs to the eukaryotic-type primase small subunit family.</text>
</comment>
<keyword evidence="8" id="KW-0479">Metal-binding</keyword>
<dbReference type="Gene3D" id="3.90.920.10">
    <property type="entry name" value="DNA primase, PRIM domain"/>
    <property type="match status" value="1"/>
</dbReference>
<dbReference type="AlphaFoldDB" id="A0A915JQG1"/>
<dbReference type="CDD" id="cd04860">
    <property type="entry name" value="AE_Prim_S"/>
    <property type="match status" value="1"/>
</dbReference>
<dbReference type="WBParaSite" id="nRc.2.0.1.t28146-RA">
    <property type="protein sequence ID" value="nRc.2.0.1.t28146-RA"/>
    <property type="gene ID" value="nRc.2.0.1.g28146"/>
</dbReference>
<evidence type="ECO:0000256" key="4">
    <source>
        <dbReference type="ARBA" id="ARBA00022515"/>
    </source>
</evidence>
<evidence type="ECO:0000256" key="7">
    <source>
        <dbReference type="ARBA" id="ARBA00022705"/>
    </source>
</evidence>
<dbReference type="GO" id="GO:0006269">
    <property type="term" value="P:DNA replication, synthesis of primer"/>
    <property type="evidence" value="ECO:0007669"/>
    <property type="project" value="UniProtKB-KW"/>
</dbReference>
<dbReference type="Pfam" id="PF01896">
    <property type="entry name" value="DNA_primase_S"/>
    <property type="match status" value="1"/>
</dbReference>
<evidence type="ECO:0000256" key="1">
    <source>
        <dbReference type="ARBA" id="ARBA00009762"/>
    </source>
</evidence>
<keyword evidence="9" id="KW-0804">Transcription</keyword>
<dbReference type="InterPro" id="IPR002755">
    <property type="entry name" value="DNA_primase_S"/>
</dbReference>
<evidence type="ECO:0000256" key="2">
    <source>
        <dbReference type="ARBA" id="ARBA00021278"/>
    </source>
</evidence>
<dbReference type="InterPro" id="IPR014052">
    <property type="entry name" value="DNA_primase_ssu_euk/arc"/>
</dbReference>
<keyword evidence="4" id="KW-0639">Primosome</keyword>
<proteinExistence type="inferred from homology"/>
<evidence type="ECO:0000313" key="10">
    <source>
        <dbReference type="Proteomes" id="UP000887565"/>
    </source>
</evidence>
<keyword evidence="3" id="KW-0240">DNA-directed RNA polymerase</keyword>